<evidence type="ECO:0000313" key="1">
    <source>
        <dbReference type="EMBL" id="CAB0578272.1"/>
    </source>
</evidence>
<dbReference type="EMBL" id="CADDAV010000001">
    <property type="protein sequence ID" value="CAB0578272.1"/>
    <property type="molecule type" value="Genomic_DNA"/>
</dbReference>
<accession>A0A6J4WC18</accession>
<organism evidence="1 2">
    <name type="scientific">Corynebacterium diphtheriae</name>
    <dbReference type="NCBI Taxonomy" id="1717"/>
    <lineage>
        <taxon>Bacteria</taxon>
        <taxon>Bacillati</taxon>
        <taxon>Actinomycetota</taxon>
        <taxon>Actinomycetes</taxon>
        <taxon>Mycobacteriales</taxon>
        <taxon>Corynebacteriaceae</taxon>
        <taxon>Corynebacterium</taxon>
    </lineage>
</organism>
<dbReference type="Proteomes" id="UP000480222">
    <property type="component" value="Unassembled WGS sequence"/>
</dbReference>
<reference evidence="1 2" key="1">
    <citation type="submission" date="2020-02" db="EMBL/GenBank/DDBJ databases">
        <authorList>
            <person name="Brisse S."/>
        </authorList>
    </citation>
    <scope>NUCLEOTIDE SEQUENCE [LARGE SCALE GENOMIC DNA]</scope>
    <source>
        <strain evidence="1">CIP107547</strain>
    </source>
</reference>
<gene>
    <name evidence="1" type="ORF">CIP107547_00072</name>
</gene>
<sequence length="38" mass="4167">MLHGGSVGKKFIAIAMNTADEEEFSWHTQPPILTPAKL</sequence>
<evidence type="ECO:0000313" key="2">
    <source>
        <dbReference type="Proteomes" id="UP000480222"/>
    </source>
</evidence>
<dbReference type="AlphaFoldDB" id="A0A6J4WC18"/>
<name>A0A6J4WC18_CORDP</name>
<comment type="caution">
    <text evidence="1">The sequence shown here is derived from an EMBL/GenBank/DDBJ whole genome shotgun (WGS) entry which is preliminary data.</text>
</comment>
<proteinExistence type="predicted"/>
<protein>
    <submittedName>
        <fullName evidence="1">Uncharacterized protein</fullName>
    </submittedName>
</protein>